<dbReference type="Pfam" id="PF13386">
    <property type="entry name" value="DsbD_2"/>
    <property type="match status" value="1"/>
</dbReference>
<protein>
    <submittedName>
        <fullName evidence="3">Sulfite exporter TauE/SafE family protein</fullName>
    </submittedName>
</protein>
<dbReference type="KEGG" id="fll:EI427_01045"/>
<evidence type="ECO:0000259" key="2">
    <source>
        <dbReference type="Pfam" id="PF13386"/>
    </source>
</evidence>
<dbReference type="AlphaFoldDB" id="A0A3Q9FKS9"/>
<keyword evidence="1" id="KW-0472">Membrane</keyword>
<organism evidence="3 4">
    <name type="scientific">Flammeovirga pectinis</name>
    <dbReference type="NCBI Taxonomy" id="2494373"/>
    <lineage>
        <taxon>Bacteria</taxon>
        <taxon>Pseudomonadati</taxon>
        <taxon>Bacteroidota</taxon>
        <taxon>Cytophagia</taxon>
        <taxon>Cytophagales</taxon>
        <taxon>Flammeovirgaceae</taxon>
        <taxon>Flammeovirga</taxon>
    </lineage>
</organism>
<reference evidence="3 4" key="1">
    <citation type="submission" date="2018-12" db="EMBL/GenBank/DDBJ databases">
        <title>Flammeovirga pectinis sp. nov., isolated from the gut of the Korean scallop, Patinopecten yessoensis.</title>
        <authorList>
            <person name="Bae J.-W."/>
            <person name="Jeong Y.-S."/>
            <person name="Kang W."/>
        </authorList>
    </citation>
    <scope>NUCLEOTIDE SEQUENCE [LARGE SCALE GENOMIC DNA]</scope>
    <source>
        <strain evidence="3 4">L12M1</strain>
    </source>
</reference>
<dbReference type="InterPro" id="IPR039447">
    <property type="entry name" value="UreH-like_TM_dom"/>
</dbReference>
<name>A0A3Q9FKS9_9BACT</name>
<feature type="transmembrane region" description="Helical" evidence="1">
    <location>
        <begin position="49"/>
        <end position="69"/>
    </location>
</feature>
<feature type="transmembrane region" description="Helical" evidence="1">
    <location>
        <begin position="75"/>
        <end position="95"/>
    </location>
</feature>
<feature type="transmembrane region" description="Helical" evidence="1">
    <location>
        <begin position="6"/>
        <end position="28"/>
    </location>
</feature>
<keyword evidence="4" id="KW-1185">Reference proteome</keyword>
<dbReference type="RefSeq" id="WP_126610815.1">
    <property type="nucleotide sequence ID" value="NZ_CP034562.1"/>
</dbReference>
<feature type="transmembrane region" description="Helical" evidence="1">
    <location>
        <begin position="130"/>
        <end position="149"/>
    </location>
</feature>
<feature type="domain" description="Urease accessory protein UreH-like transmembrane" evidence="2">
    <location>
        <begin position="8"/>
        <end position="207"/>
    </location>
</feature>
<feature type="transmembrane region" description="Helical" evidence="1">
    <location>
        <begin position="197"/>
        <end position="214"/>
    </location>
</feature>
<dbReference type="PANTHER" id="PTHR42208">
    <property type="entry name" value="HEAVY METAL TRANSPORTER-RELATED"/>
    <property type="match status" value="1"/>
</dbReference>
<dbReference type="OrthoDB" id="594443at2"/>
<dbReference type="Proteomes" id="UP000267268">
    <property type="component" value="Chromosome 1"/>
</dbReference>
<evidence type="ECO:0000313" key="4">
    <source>
        <dbReference type="Proteomes" id="UP000267268"/>
    </source>
</evidence>
<keyword evidence="1" id="KW-0812">Transmembrane</keyword>
<feature type="transmembrane region" description="Helical" evidence="1">
    <location>
        <begin position="161"/>
        <end position="185"/>
    </location>
</feature>
<dbReference type="EMBL" id="CP034562">
    <property type="protein sequence ID" value="AZQ60846.1"/>
    <property type="molecule type" value="Genomic_DNA"/>
</dbReference>
<dbReference type="PANTHER" id="PTHR42208:SF1">
    <property type="entry name" value="HEAVY METAL TRANSPORTER"/>
    <property type="match status" value="1"/>
</dbReference>
<gene>
    <name evidence="3" type="ORF">EI427_01045</name>
</gene>
<proteinExistence type="predicted"/>
<evidence type="ECO:0000313" key="3">
    <source>
        <dbReference type="EMBL" id="AZQ60846.1"/>
    </source>
</evidence>
<accession>A0A3Q9FKS9</accession>
<sequence>MNELYITALGLGFAGSFHCLGMCGPIALAIQGGSTSGPRLVFDRLSYNLGRAFTYSLLGAFAGLIGQGLSWMVGYQVYLTLFLAVMMVCFGIFSVNPDRLLKLVPFLGEWFQFVRKQLGKHMRQAKWHTFFSIGILNGFLPCGLVYMAMMTALSTGDVFEGMGFMFAFGLGTIPMMFAVAVAGQFIETKVRNNVRKIYPVLFLLMGGLLFMRAYKIHESSKALEGKDPTEQVEMKCH</sequence>
<keyword evidence="1" id="KW-1133">Transmembrane helix</keyword>
<evidence type="ECO:0000256" key="1">
    <source>
        <dbReference type="SAM" id="Phobius"/>
    </source>
</evidence>